<dbReference type="EMBL" id="JADJEV010000004">
    <property type="protein sequence ID" value="MBK6974789.1"/>
    <property type="molecule type" value="Genomic_DNA"/>
</dbReference>
<gene>
    <name evidence="1" type="ORF">IPH26_18260</name>
</gene>
<accession>A0A9D7E607</accession>
<evidence type="ECO:0000313" key="1">
    <source>
        <dbReference type="EMBL" id="MBK6974789.1"/>
    </source>
</evidence>
<reference evidence="1" key="1">
    <citation type="submission" date="2020-10" db="EMBL/GenBank/DDBJ databases">
        <title>Connecting structure to function with the recovery of over 1000 high-quality activated sludge metagenome-assembled genomes encoding full-length rRNA genes using long-read sequencing.</title>
        <authorList>
            <person name="Singleton C.M."/>
            <person name="Petriglieri F."/>
            <person name="Kristensen J.M."/>
            <person name="Kirkegaard R.H."/>
            <person name="Michaelsen T.Y."/>
            <person name="Andersen M.H."/>
            <person name="Karst S.M."/>
            <person name="Dueholm M.S."/>
            <person name="Nielsen P.H."/>
            <person name="Albertsen M."/>
        </authorList>
    </citation>
    <scope>NUCLEOTIDE SEQUENCE</scope>
    <source>
        <strain evidence="1">Bjer_18-Q3-R1-45_BAT3C.347</strain>
    </source>
</reference>
<sequence length="170" mass="19064">MEKKAAKEYEYLVQVLRPVFELATIRVRAGCEEEAQLLAVEQAAEIPAGDWLHKFSSEDYAYDCVTVLEVEGDRENANEDAEFMTDDTKYVLLKASLATGEGELRLQPWLYQTSGLMLADICDDWAGALSDLSKLSEEGWEQLIEEASTHTTMSRTIQVLASIARRKPIA</sequence>
<protein>
    <submittedName>
        <fullName evidence="1">Uncharacterized protein</fullName>
    </submittedName>
</protein>
<name>A0A9D7E607_9PROT</name>
<dbReference type="AlphaFoldDB" id="A0A9D7E607"/>
<proteinExistence type="predicted"/>
<evidence type="ECO:0000313" key="2">
    <source>
        <dbReference type="Proteomes" id="UP000807785"/>
    </source>
</evidence>
<organism evidence="1 2">
    <name type="scientific">Candidatus Methylophosphatis roskildensis</name>
    <dbReference type="NCBI Taxonomy" id="2899263"/>
    <lineage>
        <taxon>Bacteria</taxon>
        <taxon>Pseudomonadati</taxon>
        <taxon>Pseudomonadota</taxon>
        <taxon>Betaproteobacteria</taxon>
        <taxon>Nitrosomonadales</taxon>
        <taxon>Sterolibacteriaceae</taxon>
        <taxon>Candidatus Methylophosphatis</taxon>
    </lineage>
</organism>
<dbReference type="Proteomes" id="UP000807785">
    <property type="component" value="Unassembled WGS sequence"/>
</dbReference>
<comment type="caution">
    <text evidence="1">The sequence shown here is derived from an EMBL/GenBank/DDBJ whole genome shotgun (WGS) entry which is preliminary data.</text>
</comment>